<proteinExistence type="predicted"/>
<dbReference type="EMBL" id="BKCG01000002">
    <property type="protein sequence ID" value="GER59048.1"/>
    <property type="molecule type" value="Genomic_DNA"/>
</dbReference>
<feature type="transmembrane region" description="Helical" evidence="1">
    <location>
        <begin position="31"/>
        <end position="53"/>
    </location>
</feature>
<evidence type="ECO:0000313" key="2">
    <source>
        <dbReference type="EMBL" id="GER59048.1"/>
    </source>
</evidence>
<feature type="transmembrane region" description="Helical" evidence="1">
    <location>
        <begin position="237"/>
        <end position="266"/>
    </location>
</feature>
<accession>A0A5J4IZK0</accession>
<sequence>MKETITFKKERELGEILSDTFKFLRLEGKELFGYIFRIAGPALLIMVIAMSVYTRTMVTGMDSLGVLGSTSNFSGSFWIAVLFLILSGLAYYALLYGVINHYIKSYINNNGIVVKEDVTQGVKNDFWSLVGLNLISAIIIGIGLAFCGIPGIYFSIVLICTYSIFIMDRMDISDTINYSFKLIKGEWWMTFATMFVVGLLYYVMIIVFQIPQYIYFFLKAFVNSETISADPSAMFDWGYTIFSAIGMIGQYLGYTMMAIATVFVYFNLNEKKNLTGTIEQIENLGDTTDDTLTTRF</sequence>
<feature type="transmembrane region" description="Helical" evidence="1">
    <location>
        <begin position="126"/>
        <end position="146"/>
    </location>
</feature>
<feature type="transmembrane region" description="Helical" evidence="1">
    <location>
        <begin position="152"/>
        <end position="170"/>
    </location>
</feature>
<protein>
    <submittedName>
        <fullName evidence="2">Uncharacterized protein</fullName>
    </submittedName>
</protein>
<organism evidence="2 3">
    <name type="scientific">Patiriisocius marinus</name>
    <dbReference type="NCBI Taxonomy" id="1397112"/>
    <lineage>
        <taxon>Bacteria</taxon>
        <taxon>Pseudomonadati</taxon>
        <taxon>Bacteroidota</taxon>
        <taxon>Flavobacteriia</taxon>
        <taxon>Flavobacteriales</taxon>
        <taxon>Flavobacteriaceae</taxon>
        <taxon>Patiriisocius</taxon>
    </lineage>
</organism>
<dbReference type="OrthoDB" id="1049480at2"/>
<dbReference type="AlphaFoldDB" id="A0A5J4IZK0"/>
<evidence type="ECO:0000256" key="1">
    <source>
        <dbReference type="SAM" id="Phobius"/>
    </source>
</evidence>
<reference evidence="2 3" key="1">
    <citation type="submission" date="2019-08" db="EMBL/GenBank/DDBJ databases">
        <title>Draft genome sequence of Ulvibacter marinus type strain NBRC 109484.</title>
        <authorList>
            <person name="Kawano K."/>
            <person name="Ushijima N."/>
            <person name="Kihara M."/>
            <person name="Itoh H."/>
        </authorList>
    </citation>
    <scope>NUCLEOTIDE SEQUENCE [LARGE SCALE GENOMIC DNA]</scope>
    <source>
        <strain evidence="2 3">NBRC 109484</strain>
    </source>
</reference>
<comment type="caution">
    <text evidence="2">The sequence shown here is derived from an EMBL/GenBank/DDBJ whole genome shotgun (WGS) entry which is preliminary data.</text>
</comment>
<evidence type="ECO:0000313" key="3">
    <source>
        <dbReference type="Proteomes" id="UP000326509"/>
    </source>
</evidence>
<keyword evidence="3" id="KW-1185">Reference proteome</keyword>
<keyword evidence="1" id="KW-1133">Transmembrane helix</keyword>
<dbReference type="RefSeq" id="WP_151673125.1">
    <property type="nucleotide sequence ID" value="NZ_BKCG01000002.1"/>
</dbReference>
<keyword evidence="1" id="KW-0812">Transmembrane</keyword>
<keyword evidence="1" id="KW-0472">Membrane</keyword>
<feature type="transmembrane region" description="Helical" evidence="1">
    <location>
        <begin position="191"/>
        <end position="217"/>
    </location>
</feature>
<feature type="transmembrane region" description="Helical" evidence="1">
    <location>
        <begin position="73"/>
        <end position="99"/>
    </location>
</feature>
<gene>
    <name evidence="2" type="ORF">ULMA_11560</name>
</gene>
<name>A0A5J4IZK0_9FLAO</name>
<dbReference type="Proteomes" id="UP000326509">
    <property type="component" value="Unassembled WGS sequence"/>
</dbReference>